<name>A0A8D9EI25_9HEMI</name>
<sequence>MVCLFKCYVILVILLDFFLIKISRSLIEGNSLPLIMLLGIEPRDENEPNRTEAEFAFGEKKMRTELEQSSGSEKKKMLTEIFQKFGSQKLKFGSQFSRTRSQSSQIWSNEEMYLRRRIVKIEANKKSLEIEVKNLSIRLEEVEANAIVGGKRIISIPRISKYHLYPRN</sequence>
<proteinExistence type="predicted"/>
<dbReference type="AlphaFoldDB" id="A0A8D9EI25"/>
<organism evidence="2">
    <name type="scientific">Cacopsylla melanoneura</name>
    <dbReference type="NCBI Taxonomy" id="428564"/>
    <lineage>
        <taxon>Eukaryota</taxon>
        <taxon>Metazoa</taxon>
        <taxon>Ecdysozoa</taxon>
        <taxon>Arthropoda</taxon>
        <taxon>Hexapoda</taxon>
        <taxon>Insecta</taxon>
        <taxon>Pterygota</taxon>
        <taxon>Neoptera</taxon>
        <taxon>Paraneoptera</taxon>
        <taxon>Hemiptera</taxon>
        <taxon>Sternorrhyncha</taxon>
        <taxon>Psylloidea</taxon>
        <taxon>Psyllidae</taxon>
        <taxon>Psyllinae</taxon>
        <taxon>Cacopsylla</taxon>
    </lineage>
</organism>
<reference evidence="2" key="1">
    <citation type="submission" date="2021-05" db="EMBL/GenBank/DDBJ databases">
        <authorList>
            <person name="Alioto T."/>
            <person name="Alioto T."/>
            <person name="Gomez Garrido J."/>
        </authorList>
    </citation>
    <scope>NUCLEOTIDE SEQUENCE</scope>
</reference>
<accession>A0A8D9EI25</accession>
<evidence type="ECO:0000256" key="1">
    <source>
        <dbReference type="SAM" id="Coils"/>
    </source>
</evidence>
<dbReference type="EMBL" id="HBUF01538874">
    <property type="protein sequence ID" value="CAG6754257.1"/>
    <property type="molecule type" value="Transcribed_RNA"/>
</dbReference>
<feature type="coiled-coil region" evidence="1">
    <location>
        <begin position="118"/>
        <end position="145"/>
    </location>
</feature>
<evidence type="ECO:0000313" key="2">
    <source>
        <dbReference type="EMBL" id="CAG6754257.1"/>
    </source>
</evidence>
<protein>
    <submittedName>
        <fullName evidence="2">Paramyosin, short form</fullName>
    </submittedName>
</protein>
<keyword evidence="1" id="KW-0175">Coiled coil</keyword>